<dbReference type="OrthoDB" id="5953249at2759"/>
<name>A0A9P9A8T2_9PEZI</name>
<proteinExistence type="predicted"/>
<evidence type="ECO:0000313" key="2">
    <source>
        <dbReference type="Proteomes" id="UP000770015"/>
    </source>
</evidence>
<keyword evidence="2" id="KW-1185">Reference proteome</keyword>
<reference evidence="1" key="1">
    <citation type="journal article" date="2021" name="Nat. Commun.">
        <title>Genetic determinants of endophytism in the Arabidopsis root mycobiome.</title>
        <authorList>
            <person name="Mesny F."/>
            <person name="Miyauchi S."/>
            <person name="Thiergart T."/>
            <person name="Pickel B."/>
            <person name="Atanasova L."/>
            <person name="Karlsson M."/>
            <person name="Huettel B."/>
            <person name="Barry K.W."/>
            <person name="Haridas S."/>
            <person name="Chen C."/>
            <person name="Bauer D."/>
            <person name="Andreopoulos W."/>
            <person name="Pangilinan J."/>
            <person name="LaButti K."/>
            <person name="Riley R."/>
            <person name="Lipzen A."/>
            <person name="Clum A."/>
            <person name="Drula E."/>
            <person name="Henrissat B."/>
            <person name="Kohler A."/>
            <person name="Grigoriev I.V."/>
            <person name="Martin F.M."/>
            <person name="Hacquard S."/>
        </authorList>
    </citation>
    <scope>NUCLEOTIDE SEQUENCE</scope>
    <source>
        <strain evidence="1">MPI-SDFR-AT-0117</strain>
    </source>
</reference>
<accession>A0A9P9A8T2</accession>
<organism evidence="1 2">
    <name type="scientific">Plectosphaerella plurivora</name>
    <dbReference type="NCBI Taxonomy" id="936078"/>
    <lineage>
        <taxon>Eukaryota</taxon>
        <taxon>Fungi</taxon>
        <taxon>Dikarya</taxon>
        <taxon>Ascomycota</taxon>
        <taxon>Pezizomycotina</taxon>
        <taxon>Sordariomycetes</taxon>
        <taxon>Hypocreomycetidae</taxon>
        <taxon>Glomerellales</taxon>
        <taxon>Plectosphaerellaceae</taxon>
        <taxon>Plectosphaerella</taxon>
    </lineage>
</organism>
<dbReference type="EMBL" id="JAGSXJ010000010">
    <property type="protein sequence ID" value="KAH6687747.1"/>
    <property type="molecule type" value="Genomic_DNA"/>
</dbReference>
<dbReference type="Proteomes" id="UP000770015">
    <property type="component" value="Unassembled WGS sequence"/>
</dbReference>
<dbReference type="AlphaFoldDB" id="A0A9P9A8T2"/>
<sequence length="196" mass="21070">MTGVPAGYAGVTCEMPDALPVVGPVPGEGGVEEHDMAWAFRGADTLVEVGGDPARSPVHLKPATATDFALLPTVCTLSVCFPLLPSQITTSIMGGQKSLKQAMRLLRLIENKQHPTAPQHPLLVSIDLEVSRGERAATLKQQSHVPYIKELGIAILDVKNIFAPPTPREQPGMIVTKQYSTKHASEDFEDCGFTDF</sequence>
<gene>
    <name evidence="1" type="ORF">F5X68DRAFT_261111</name>
</gene>
<protein>
    <submittedName>
        <fullName evidence="1">Uncharacterized protein</fullName>
    </submittedName>
</protein>
<comment type="caution">
    <text evidence="1">The sequence shown here is derived from an EMBL/GenBank/DDBJ whole genome shotgun (WGS) entry which is preliminary data.</text>
</comment>
<evidence type="ECO:0000313" key="1">
    <source>
        <dbReference type="EMBL" id="KAH6687747.1"/>
    </source>
</evidence>